<name>A0AAV6YP49_ENGPU</name>
<evidence type="ECO:0000313" key="2">
    <source>
        <dbReference type="Proteomes" id="UP000824782"/>
    </source>
</evidence>
<dbReference type="Proteomes" id="UP000824782">
    <property type="component" value="Unassembled WGS sequence"/>
</dbReference>
<dbReference type="EMBL" id="WNYA01034642">
    <property type="protein sequence ID" value="KAG8537029.1"/>
    <property type="molecule type" value="Genomic_DNA"/>
</dbReference>
<reference evidence="1" key="1">
    <citation type="thesis" date="2020" institute="ProQuest LLC" country="789 East Eisenhower Parkway, Ann Arbor, MI, USA">
        <title>Comparative Genomics and Chromosome Evolution.</title>
        <authorList>
            <person name="Mudd A.B."/>
        </authorList>
    </citation>
    <scope>NUCLEOTIDE SEQUENCE</scope>
    <source>
        <strain evidence="1">237g6f4</strain>
        <tissue evidence="1">Blood</tissue>
    </source>
</reference>
<sequence>MSIMAKQMSFPLVRPQDKSAGIKVFASSGVTASSWQSISAHVDTASLWIMTVTSVSSFTRSLALFLGSDQSRFISGTQNPSPS</sequence>
<dbReference type="AlphaFoldDB" id="A0AAV6YP49"/>
<evidence type="ECO:0000313" key="1">
    <source>
        <dbReference type="EMBL" id="KAG8537029.1"/>
    </source>
</evidence>
<comment type="caution">
    <text evidence="1">The sequence shown here is derived from an EMBL/GenBank/DDBJ whole genome shotgun (WGS) entry which is preliminary data.</text>
</comment>
<proteinExistence type="predicted"/>
<accession>A0AAV6YP49</accession>
<gene>
    <name evidence="1" type="ORF">GDO81_025182</name>
</gene>
<keyword evidence="2" id="KW-1185">Reference proteome</keyword>
<protein>
    <submittedName>
        <fullName evidence="1">Uncharacterized protein</fullName>
    </submittedName>
</protein>
<organism evidence="1 2">
    <name type="scientific">Engystomops pustulosus</name>
    <name type="common">Tungara frog</name>
    <name type="synonym">Physalaemus pustulosus</name>
    <dbReference type="NCBI Taxonomy" id="76066"/>
    <lineage>
        <taxon>Eukaryota</taxon>
        <taxon>Metazoa</taxon>
        <taxon>Chordata</taxon>
        <taxon>Craniata</taxon>
        <taxon>Vertebrata</taxon>
        <taxon>Euteleostomi</taxon>
        <taxon>Amphibia</taxon>
        <taxon>Batrachia</taxon>
        <taxon>Anura</taxon>
        <taxon>Neobatrachia</taxon>
        <taxon>Hyloidea</taxon>
        <taxon>Leptodactylidae</taxon>
        <taxon>Leiuperinae</taxon>
        <taxon>Engystomops</taxon>
    </lineage>
</organism>